<evidence type="ECO:0000256" key="1">
    <source>
        <dbReference type="SAM" id="Phobius"/>
    </source>
</evidence>
<evidence type="ECO:0000313" key="4">
    <source>
        <dbReference type="Proteomes" id="UP001275932"/>
    </source>
</evidence>
<dbReference type="InterPro" id="IPR013424">
    <property type="entry name" value="Ice-binding_C"/>
</dbReference>
<keyword evidence="4" id="KW-1185">Reference proteome</keyword>
<proteinExistence type="predicted"/>
<evidence type="ECO:0000256" key="2">
    <source>
        <dbReference type="SAM" id="SignalP"/>
    </source>
</evidence>
<dbReference type="Proteomes" id="UP001275932">
    <property type="component" value="Unassembled WGS sequence"/>
</dbReference>
<accession>A0ABU4WL73</accession>
<sequence>MKKITILSFFALFVSSALGYNTNQAQFGSTYSSDVNFEDLQFSETDNKSNIINASDLLKLEASFNINNASSAGAVVTLDNGKENTVSYIVLGNYSHLNISGENTVLNVTQKGNSMGICAWENSMVTVENGGVLNMNGTGIAGKQNHVEDTAFLVVNKGGVVNLGSNTKYENAGAKSFANINGGKITSQGTLHLDTNISFKFQNSANVEFETLKMAWSSALEIIGSGNSIKISGNFETHNWSYDRYVSESWTTLMPGITFVADADGFSTIDISGKLSAFNGFLTLDFSNLEKNGEWILISSSQYDNSIDDLLLEGRYSITGIEESMVEFLYDEGKLTVSVSGIPEPSTYAAIFGVSALLFVAYRRRK</sequence>
<name>A0ABU4WL73_9BACT</name>
<keyword evidence="1" id="KW-1133">Transmembrane helix</keyword>
<protein>
    <submittedName>
        <fullName evidence="3">PEP-CTERM sorting domain-containing protein</fullName>
    </submittedName>
</protein>
<comment type="caution">
    <text evidence="3">The sequence shown here is derived from an EMBL/GenBank/DDBJ whole genome shotgun (WGS) entry which is preliminary data.</text>
</comment>
<gene>
    <name evidence="3" type="ORF">MOX91_08630</name>
</gene>
<keyword evidence="1" id="KW-0812">Transmembrane</keyword>
<dbReference type="NCBIfam" id="TIGR02595">
    <property type="entry name" value="PEP_CTERM"/>
    <property type="match status" value="1"/>
</dbReference>
<evidence type="ECO:0000313" key="3">
    <source>
        <dbReference type="EMBL" id="MDX8416232.1"/>
    </source>
</evidence>
<feature type="chain" id="PRO_5046590386" evidence="2">
    <location>
        <begin position="20"/>
        <end position="366"/>
    </location>
</feature>
<keyword evidence="2" id="KW-0732">Signal</keyword>
<feature type="signal peptide" evidence="2">
    <location>
        <begin position="1"/>
        <end position="19"/>
    </location>
</feature>
<dbReference type="RefSeq" id="WP_370397685.1">
    <property type="nucleotide sequence ID" value="NZ_JALBUT010000011.1"/>
</dbReference>
<feature type="transmembrane region" description="Helical" evidence="1">
    <location>
        <begin position="345"/>
        <end position="362"/>
    </location>
</feature>
<organism evidence="3 4">
    <name type="scientific">Intestinicryptomonas porci</name>
    <dbReference type="NCBI Taxonomy" id="2926320"/>
    <lineage>
        <taxon>Bacteria</taxon>
        <taxon>Pseudomonadati</taxon>
        <taxon>Verrucomicrobiota</taxon>
        <taxon>Opitutia</taxon>
        <taxon>Opitutales</taxon>
        <taxon>Intestinicryptomonaceae</taxon>
        <taxon>Intestinicryptomonas</taxon>
    </lineage>
</organism>
<dbReference type="EMBL" id="JALBUT010000011">
    <property type="protein sequence ID" value="MDX8416232.1"/>
    <property type="molecule type" value="Genomic_DNA"/>
</dbReference>
<keyword evidence="1" id="KW-0472">Membrane</keyword>
<reference evidence="3 4" key="1">
    <citation type="submission" date="2022-03" db="EMBL/GenBank/DDBJ databases">
        <title>Novel taxa within the pig intestine.</title>
        <authorList>
            <person name="Wylensek D."/>
            <person name="Bishof K."/>
            <person name="Afrizal A."/>
            <person name="Clavel T."/>
        </authorList>
    </citation>
    <scope>NUCLEOTIDE SEQUENCE [LARGE SCALE GENOMIC DNA]</scope>
    <source>
        <strain evidence="3 4">CLA-KB-P66</strain>
    </source>
</reference>